<dbReference type="Proteomes" id="UP000287798">
    <property type="component" value="Unassembled WGS sequence"/>
</dbReference>
<dbReference type="InterPro" id="IPR000836">
    <property type="entry name" value="PRTase_dom"/>
</dbReference>
<evidence type="ECO:0000256" key="1">
    <source>
        <dbReference type="ARBA" id="ARBA00008007"/>
    </source>
</evidence>
<dbReference type="Pfam" id="PF00156">
    <property type="entry name" value="Pribosyltran"/>
    <property type="match status" value="1"/>
</dbReference>
<evidence type="ECO:0000313" key="5">
    <source>
        <dbReference type="Proteomes" id="UP000287798"/>
    </source>
</evidence>
<protein>
    <submittedName>
        <fullName evidence="4">ComF family protein</fullName>
    </submittedName>
</protein>
<dbReference type="InterPro" id="IPR051910">
    <property type="entry name" value="ComF/GntX_DNA_util-trans"/>
</dbReference>
<dbReference type="Pfam" id="PF18912">
    <property type="entry name" value="DZR_2"/>
    <property type="match status" value="1"/>
</dbReference>
<proteinExistence type="inferred from homology"/>
<reference evidence="4 5" key="1">
    <citation type="journal article" date="2010" name="Int. J. Syst. Evol. Microbiol.">
        <title>Thiohalobacter thiocyanaticus gen. nov., sp. nov., a moderately halophilic, sulfur-oxidizing gammaproteobacterium from hypersaline lakes, that utilizes thiocyanate.</title>
        <authorList>
            <person name="Sorokin D.Y."/>
            <person name="Kovaleva O.L."/>
            <person name="Tourova T.P."/>
            <person name="Muyzer G."/>
        </authorList>
    </citation>
    <scope>NUCLEOTIDE SEQUENCE [LARGE SCALE GENOMIC DNA]</scope>
    <source>
        <strain evidence="4 5">Hrh1</strain>
    </source>
</reference>
<dbReference type="RefSeq" id="WP_125181444.1">
    <property type="nucleotide sequence ID" value="NZ_QZMU01000001.1"/>
</dbReference>
<dbReference type="PANTHER" id="PTHR47505">
    <property type="entry name" value="DNA UTILIZATION PROTEIN YHGH"/>
    <property type="match status" value="1"/>
</dbReference>
<dbReference type="Gene3D" id="3.40.50.2020">
    <property type="match status" value="1"/>
</dbReference>
<dbReference type="PANTHER" id="PTHR47505:SF1">
    <property type="entry name" value="DNA UTILIZATION PROTEIN YHGH"/>
    <property type="match status" value="1"/>
</dbReference>
<organism evidence="4 5">
    <name type="scientific">Thiohalobacter thiocyanaticus</name>
    <dbReference type="NCBI Taxonomy" id="585455"/>
    <lineage>
        <taxon>Bacteria</taxon>
        <taxon>Pseudomonadati</taxon>
        <taxon>Pseudomonadota</taxon>
        <taxon>Gammaproteobacteria</taxon>
        <taxon>Thiohalobacterales</taxon>
        <taxon>Thiohalobacteraceae</taxon>
        <taxon>Thiohalobacter</taxon>
    </lineage>
</organism>
<evidence type="ECO:0000259" key="3">
    <source>
        <dbReference type="Pfam" id="PF18912"/>
    </source>
</evidence>
<dbReference type="EMBL" id="QZMU01000001">
    <property type="protein sequence ID" value="RRQ22104.1"/>
    <property type="molecule type" value="Genomic_DNA"/>
</dbReference>
<sequence length="235" mass="26052">MVNNWWKYIQFRLFPPTCILCHRPGAEGLDLCPDCRRGLPSPAAACARCAEPLTGTASALICGRCQRRPPAFDGAHTLYLYRPPVDRLILDLKHHRRLAQARLLGQLLAVAAADWPACDLLVPVPLHPRRQWRRGFNQSLEIARFAARGLKLPLDSSHCRRQRRTDTQADLSARARRANVRGAFRAEGDWAGLRVAIIDDVMTTGATADALARALKARGAAEVRVWVCARAGMHG</sequence>
<comment type="similarity">
    <text evidence="1">Belongs to the ComF/GntX family.</text>
</comment>
<gene>
    <name evidence="4" type="ORF">D6C00_09175</name>
</gene>
<dbReference type="CDD" id="cd06223">
    <property type="entry name" value="PRTases_typeI"/>
    <property type="match status" value="1"/>
</dbReference>
<accession>A0A426QK08</accession>
<dbReference type="OrthoDB" id="9793412at2"/>
<feature type="domain" description="Double zinc ribbon" evidence="3">
    <location>
        <begin position="13"/>
        <end position="66"/>
    </location>
</feature>
<dbReference type="InterPro" id="IPR044005">
    <property type="entry name" value="DZR_2"/>
</dbReference>
<evidence type="ECO:0000259" key="2">
    <source>
        <dbReference type="Pfam" id="PF00156"/>
    </source>
</evidence>
<dbReference type="SUPFAM" id="SSF53271">
    <property type="entry name" value="PRTase-like"/>
    <property type="match status" value="1"/>
</dbReference>
<feature type="domain" description="Phosphoribosyltransferase" evidence="2">
    <location>
        <begin position="139"/>
        <end position="229"/>
    </location>
</feature>
<comment type="caution">
    <text evidence="4">The sequence shown here is derived from an EMBL/GenBank/DDBJ whole genome shotgun (WGS) entry which is preliminary data.</text>
</comment>
<dbReference type="InterPro" id="IPR029057">
    <property type="entry name" value="PRTase-like"/>
</dbReference>
<dbReference type="AlphaFoldDB" id="A0A426QK08"/>
<keyword evidence="5" id="KW-1185">Reference proteome</keyword>
<name>A0A426QK08_9GAMM</name>
<evidence type="ECO:0000313" key="4">
    <source>
        <dbReference type="EMBL" id="RRQ22104.1"/>
    </source>
</evidence>